<dbReference type="InterPro" id="IPR009030">
    <property type="entry name" value="Growth_fac_rcpt_cys_sf"/>
</dbReference>
<dbReference type="GO" id="GO:0005509">
    <property type="term" value="F:calcium ion binding"/>
    <property type="evidence" value="ECO:0007669"/>
    <property type="project" value="InterPro"/>
</dbReference>
<keyword evidence="3" id="KW-0812">Transmembrane</keyword>
<dbReference type="InterPro" id="IPR001881">
    <property type="entry name" value="EGF-like_Ca-bd_dom"/>
</dbReference>
<comment type="subcellular location">
    <subcellularLocation>
        <location evidence="1">Membrane</location>
        <topology evidence="1">Single-pass membrane protein</topology>
    </subcellularLocation>
</comment>
<dbReference type="Pfam" id="PF00008">
    <property type="entry name" value="EGF"/>
    <property type="match status" value="2"/>
</dbReference>
<reference evidence="13" key="1">
    <citation type="submission" date="2016-06" db="UniProtKB">
        <authorList>
            <consortium name="WormBaseParasite"/>
        </authorList>
    </citation>
    <scope>IDENTIFICATION</scope>
</reference>
<dbReference type="InterPro" id="IPR013320">
    <property type="entry name" value="ConA-like_dom_sf"/>
</dbReference>
<dbReference type="PANTHER" id="PTHR12916:SF14">
    <property type="entry name" value="CRUMBS 1, CELL POLARITY COMPLEX COMPONENT"/>
    <property type="match status" value="1"/>
</dbReference>
<feature type="disulfide bond" evidence="11">
    <location>
        <begin position="18"/>
        <end position="35"/>
    </location>
</feature>
<keyword evidence="8" id="KW-0472">Membrane</keyword>
<dbReference type="SUPFAM" id="SSF49899">
    <property type="entry name" value="Concanavalin A-like lectins/glucanases"/>
    <property type="match status" value="1"/>
</dbReference>
<keyword evidence="7" id="KW-1133">Transmembrane helix</keyword>
<feature type="domain" description="EGF-like" evidence="12">
    <location>
        <begin position="8"/>
        <end position="47"/>
    </location>
</feature>
<dbReference type="FunFam" id="2.10.25.10:FF:000247">
    <property type="entry name" value="Delta/notch like EGF repeat containing"/>
    <property type="match status" value="1"/>
</dbReference>
<dbReference type="GO" id="GO:0016020">
    <property type="term" value="C:membrane"/>
    <property type="evidence" value="ECO:0007669"/>
    <property type="project" value="UniProtKB-SubCell"/>
</dbReference>
<evidence type="ECO:0000256" key="6">
    <source>
        <dbReference type="ARBA" id="ARBA00022837"/>
    </source>
</evidence>
<dbReference type="Gene3D" id="2.10.25.10">
    <property type="entry name" value="Laminin"/>
    <property type="match status" value="4"/>
</dbReference>
<dbReference type="InterPro" id="IPR000742">
    <property type="entry name" value="EGF"/>
</dbReference>
<keyword evidence="9 11" id="KW-1015">Disulfide bond</keyword>
<feature type="disulfide bond" evidence="11">
    <location>
        <begin position="151"/>
        <end position="160"/>
    </location>
</feature>
<evidence type="ECO:0000256" key="10">
    <source>
        <dbReference type="ARBA" id="ARBA00023180"/>
    </source>
</evidence>
<dbReference type="Gene3D" id="2.60.120.200">
    <property type="match status" value="1"/>
</dbReference>
<dbReference type="Pfam" id="PF12661">
    <property type="entry name" value="hEGF"/>
    <property type="match status" value="1"/>
</dbReference>
<dbReference type="FunFam" id="2.10.25.10:FF:000173">
    <property type="entry name" value="Neurogenic locus notch protein 2"/>
    <property type="match status" value="1"/>
</dbReference>
<dbReference type="GO" id="GO:0007399">
    <property type="term" value="P:nervous system development"/>
    <property type="evidence" value="ECO:0007669"/>
    <property type="project" value="UniProtKB-ARBA"/>
</dbReference>
<dbReference type="GO" id="GO:0120025">
    <property type="term" value="C:plasma membrane bounded cell projection"/>
    <property type="evidence" value="ECO:0007669"/>
    <property type="project" value="UniProtKB-ARBA"/>
</dbReference>
<dbReference type="PROSITE" id="PS50026">
    <property type="entry name" value="EGF_3"/>
    <property type="match status" value="5"/>
</dbReference>
<dbReference type="CDD" id="cd00054">
    <property type="entry name" value="EGF_CA"/>
    <property type="match status" value="3"/>
</dbReference>
<dbReference type="PROSITE" id="PS01186">
    <property type="entry name" value="EGF_2"/>
    <property type="match status" value="2"/>
</dbReference>
<feature type="disulfide bond" evidence="11">
    <location>
        <begin position="37"/>
        <end position="46"/>
    </location>
</feature>
<dbReference type="InterPro" id="IPR000152">
    <property type="entry name" value="EGF-type_Asp/Asn_hydroxyl_site"/>
</dbReference>
<evidence type="ECO:0000256" key="7">
    <source>
        <dbReference type="ARBA" id="ARBA00022989"/>
    </source>
</evidence>
<accession>A0A183DW37</accession>
<dbReference type="WBParaSite" id="GPUH_0001294201-mRNA-1">
    <property type="protein sequence ID" value="GPUH_0001294201-mRNA-1"/>
    <property type="gene ID" value="GPUH_0001294201"/>
</dbReference>
<evidence type="ECO:0000256" key="3">
    <source>
        <dbReference type="ARBA" id="ARBA00022692"/>
    </source>
</evidence>
<dbReference type="SUPFAM" id="SSF57196">
    <property type="entry name" value="EGF/Laminin"/>
    <property type="match status" value="1"/>
</dbReference>
<feature type="disulfide bond" evidence="11">
    <location>
        <begin position="75"/>
        <end position="84"/>
    </location>
</feature>
<keyword evidence="2 11" id="KW-0245">EGF-like domain</keyword>
<dbReference type="InterPro" id="IPR013032">
    <property type="entry name" value="EGF-like_CS"/>
</dbReference>
<dbReference type="SUPFAM" id="SSF57184">
    <property type="entry name" value="Growth factor receptor domain"/>
    <property type="match status" value="1"/>
</dbReference>
<dbReference type="GO" id="GO:0005112">
    <property type="term" value="F:Notch binding"/>
    <property type="evidence" value="ECO:0007669"/>
    <property type="project" value="TreeGrafter"/>
</dbReference>
<dbReference type="GO" id="GO:0071944">
    <property type="term" value="C:cell periphery"/>
    <property type="evidence" value="ECO:0007669"/>
    <property type="project" value="UniProtKB-ARBA"/>
</dbReference>
<feature type="domain" description="EGF-like" evidence="12">
    <location>
        <begin position="125"/>
        <end position="161"/>
    </location>
</feature>
<evidence type="ECO:0000256" key="2">
    <source>
        <dbReference type="ARBA" id="ARBA00022536"/>
    </source>
</evidence>
<evidence type="ECO:0000313" key="13">
    <source>
        <dbReference type="WBParaSite" id="GPUH_0001294201-mRNA-1"/>
    </source>
</evidence>
<organism evidence="13">
    <name type="scientific">Gongylonema pulchrum</name>
    <dbReference type="NCBI Taxonomy" id="637853"/>
    <lineage>
        <taxon>Eukaryota</taxon>
        <taxon>Metazoa</taxon>
        <taxon>Ecdysozoa</taxon>
        <taxon>Nematoda</taxon>
        <taxon>Chromadorea</taxon>
        <taxon>Rhabditida</taxon>
        <taxon>Spirurina</taxon>
        <taxon>Spiruromorpha</taxon>
        <taxon>Spiruroidea</taxon>
        <taxon>Gongylonematidae</taxon>
        <taxon>Gongylonema</taxon>
    </lineage>
</organism>
<evidence type="ECO:0000256" key="8">
    <source>
        <dbReference type="ARBA" id="ARBA00023136"/>
    </source>
</evidence>
<protein>
    <submittedName>
        <fullName evidence="13">Protein crumbs 1</fullName>
    </submittedName>
</protein>
<feature type="disulfide bond" evidence="11">
    <location>
        <begin position="113"/>
        <end position="122"/>
    </location>
</feature>
<sequence length="411" mass="45507">LGTHCEHNRNECDLLHKCAQEGTELCEDLVNGYKCNCRHGYTGELCEIHIDQCASEPCLNNGTCVDSGSQFRCDCPRGWKGARCEEEDGLCALNPCHNGAHCVNLVGDYFCVCPEGVSGKDCEVAPNRCLGEPCHNGGVCGDFGSHLECTCPKDFIGNGCQYELDACQEGVCRNDAKCELLEGGDYRCICESAQCNPQSKAITSVPIRESMIGNVYLKVFNNPLVTTYCAISYCNLKFSIISPGHITYPHIFKVGGFFCQCPFNMTGLNCDKAIDEDYDLHFYDPVLPAAAALSVPFKFTSSAFTISLWVKFDIPLTHGTVLTLYNSRESHYPSKISELLRISAENIHLNLLQDETPLNLHFPSTQRLNDGNWNNLVITWKSVDGSYSLIWNAVRIYADVGYGTNKILDMK</sequence>
<dbReference type="AlphaFoldDB" id="A0A183DW37"/>
<dbReference type="PROSITE" id="PS00022">
    <property type="entry name" value="EGF_1"/>
    <property type="match status" value="4"/>
</dbReference>
<keyword evidence="4" id="KW-0732">Signal</keyword>
<keyword evidence="5" id="KW-0677">Repeat</keyword>
<feature type="domain" description="EGF-like" evidence="12">
    <location>
        <begin position="87"/>
        <end position="123"/>
    </location>
</feature>
<feature type="domain" description="EGF-like" evidence="12">
    <location>
        <begin position="163"/>
        <end position="196"/>
    </location>
</feature>
<dbReference type="PROSITE" id="PS00010">
    <property type="entry name" value="ASX_HYDROXYL"/>
    <property type="match status" value="3"/>
</dbReference>
<dbReference type="PRINTS" id="PR00010">
    <property type="entry name" value="EGFBLOOD"/>
</dbReference>
<evidence type="ECO:0000256" key="5">
    <source>
        <dbReference type="ARBA" id="ARBA00022737"/>
    </source>
</evidence>
<dbReference type="SMART" id="SM00179">
    <property type="entry name" value="EGF_CA"/>
    <property type="match status" value="3"/>
</dbReference>
<evidence type="ECO:0000256" key="1">
    <source>
        <dbReference type="ARBA" id="ARBA00004167"/>
    </source>
</evidence>
<evidence type="ECO:0000256" key="11">
    <source>
        <dbReference type="PROSITE-ProRule" id="PRU00076"/>
    </source>
</evidence>
<dbReference type="GO" id="GO:0007219">
    <property type="term" value="P:Notch signaling pathway"/>
    <property type="evidence" value="ECO:0007669"/>
    <property type="project" value="TreeGrafter"/>
</dbReference>
<proteinExistence type="predicted"/>
<evidence type="ECO:0000256" key="4">
    <source>
        <dbReference type="ARBA" id="ARBA00022729"/>
    </source>
</evidence>
<name>A0A183DW37_9BILA</name>
<comment type="caution">
    <text evidence="11">Lacks conserved residue(s) required for the propagation of feature annotation.</text>
</comment>
<dbReference type="PANTHER" id="PTHR12916">
    <property type="entry name" value="CYTOCHROME C OXIDASE POLYPEPTIDE VIC-2"/>
    <property type="match status" value="1"/>
</dbReference>
<keyword evidence="6" id="KW-0106">Calcium</keyword>
<keyword evidence="10" id="KW-0325">Glycoprotein</keyword>
<evidence type="ECO:0000259" key="12">
    <source>
        <dbReference type="PROSITE" id="PS50026"/>
    </source>
</evidence>
<dbReference type="SMART" id="SM00181">
    <property type="entry name" value="EGF"/>
    <property type="match status" value="4"/>
</dbReference>
<feature type="domain" description="EGF-like" evidence="12">
    <location>
        <begin position="49"/>
        <end position="85"/>
    </location>
</feature>
<evidence type="ECO:0000256" key="9">
    <source>
        <dbReference type="ARBA" id="ARBA00023157"/>
    </source>
</evidence>